<name>A0A0N9IGT8_9PSEU</name>
<protein>
    <submittedName>
        <fullName evidence="1">Uncharacterized protein</fullName>
    </submittedName>
</protein>
<dbReference type="STRING" id="860235.AOZ06_51295"/>
<keyword evidence="2" id="KW-1185">Reference proteome</keyword>
<proteinExistence type="predicted"/>
<dbReference type="EMBL" id="CP012752">
    <property type="protein sequence ID" value="ALG14150.1"/>
    <property type="molecule type" value="Genomic_DNA"/>
</dbReference>
<dbReference type="Proteomes" id="UP000063699">
    <property type="component" value="Chromosome"/>
</dbReference>
<evidence type="ECO:0000313" key="1">
    <source>
        <dbReference type="EMBL" id="ALG14150.1"/>
    </source>
</evidence>
<accession>A0A0N9IGT8</accession>
<dbReference type="KEGG" id="kphy:AOZ06_51295"/>
<gene>
    <name evidence="1" type="ORF">AOZ06_51295</name>
</gene>
<dbReference type="AlphaFoldDB" id="A0A0N9IGT8"/>
<evidence type="ECO:0000313" key="2">
    <source>
        <dbReference type="Proteomes" id="UP000063699"/>
    </source>
</evidence>
<reference evidence="1 2" key="1">
    <citation type="submission" date="2015-07" db="EMBL/GenBank/DDBJ databases">
        <title>Genome sequencing of Kibdelosporangium phytohabitans.</title>
        <authorList>
            <person name="Qin S."/>
            <person name="Xing K."/>
        </authorList>
    </citation>
    <scope>NUCLEOTIDE SEQUENCE [LARGE SCALE GENOMIC DNA]</scope>
    <source>
        <strain evidence="1 2">KLBMP1111</strain>
    </source>
</reference>
<sequence length="74" mass="7820">MSTLVHVLLSAPLPLATVALLLRYGPSALVFLVAGVMAVIAPGPQGDRALAVLRLLRTSAPPRALRGRRRIGRD</sequence>
<organism evidence="1 2">
    <name type="scientific">Kibdelosporangium phytohabitans</name>
    <dbReference type="NCBI Taxonomy" id="860235"/>
    <lineage>
        <taxon>Bacteria</taxon>
        <taxon>Bacillati</taxon>
        <taxon>Actinomycetota</taxon>
        <taxon>Actinomycetes</taxon>
        <taxon>Pseudonocardiales</taxon>
        <taxon>Pseudonocardiaceae</taxon>
        <taxon>Kibdelosporangium</taxon>
    </lineage>
</organism>